<proteinExistence type="predicted"/>
<dbReference type="PANTHER" id="PTHR43847:SF1">
    <property type="entry name" value="BLL3993 PROTEIN"/>
    <property type="match status" value="1"/>
</dbReference>
<keyword evidence="7" id="KW-1185">Reference proteome</keyword>
<dbReference type="InterPro" id="IPR052527">
    <property type="entry name" value="Metal_cation-efflux_comp"/>
</dbReference>
<dbReference type="GO" id="GO:0008168">
    <property type="term" value="F:methyltransferase activity"/>
    <property type="evidence" value="ECO:0007669"/>
    <property type="project" value="UniProtKB-KW"/>
</dbReference>
<evidence type="ECO:0000256" key="4">
    <source>
        <dbReference type="ARBA" id="ARBA00023136"/>
    </source>
</evidence>
<gene>
    <name evidence="6" type="ORF">LARV_00856</name>
</gene>
<accession>A0A0S7BHV9</accession>
<evidence type="ECO:0000256" key="1">
    <source>
        <dbReference type="ARBA" id="ARBA00004127"/>
    </source>
</evidence>
<feature type="transmembrane region" description="Helical" evidence="5">
    <location>
        <begin position="65"/>
        <end position="87"/>
    </location>
</feature>
<dbReference type="RefSeq" id="WP_075072472.1">
    <property type="nucleotide sequence ID" value="NZ_DF967972.1"/>
</dbReference>
<sequence>MLILTDPFFWAFVGMFGLLIGTVFVSGIKLSQNPLFGLLTVATCDFPRLLLVLPFCPQPRFEIGIWNWVSGGILLLAGLFFGVPALSIDWRRGPNPQTVLKTDGIYRIVRNPIYLADLLFTIGFALIFRSSIGLALVPVWWAGYGLLVLVEEASLERALGEPYLAYKRRVKGRMIPGLPI</sequence>
<feature type="transmembrane region" description="Helical" evidence="5">
    <location>
        <begin position="108"/>
        <end position="126"/>
    </location>
</feature>
<feature type="transmembrane region" description="Helical" evidence="5">
    <location>
        <begin position="132"/>
        <end position="150"/>
    </location>
</feature>
<dbReference type="OrthoDB" id="9809773at2"/>
<keyword evidence="3 5" id="KW-1133">Transmembrane helix</keyword>
<reference evidence="6" key="1">
    <citation type="submission" date="2015-07" db="EMBL/GenBank/DDBJ databases">
        <title>Draft Genome Sequences of Anaerolinea thermolimosa IMO-1, Bellilinea caldifistulae GOMI-1, Leptolinea tardivitalis YMTK-2, Levilinea saccharolytica KIBI-1,Longilinea arvoryzae KOME-1, Previously Described as Members of the Anaerolineaceae (Chloroflexi).</title>
        <authorList>
            <person name="Sekiguchi Y."/>
            <person name="Ohashi A."/>
            <person name="Matsuura N."/>
            <person name="Tourlousse M.D."/>
        </authorList>
    </citation>
    <scope>NUCLEOTIDE SEQUENCE [LARGE SCALE GENOMIC DNA]</scope>
    <source>
        <strain evidence="6">KOME-1</strain>
    </source>
</reference>
<dbReference type="STRING" id="360412.LARV_00856"/>
<dbReference type="Pfam" id="PF04191">
    <property type="entry name" value="PEMT"/>
    <property type="match status" value="1"/>
</dbReference>
<keyword evidence="6" id="KW-0489">Methyltransferase</keyword>
<comment type="subcellular location">
    <subcellularLocation>
        <location evidence="1">Endomembrane system</location>
        <topology evidence="1">Multi-pass membrane protein</topology>
    </subcellularLocation>
</comment>
<name>A0A0S7BHV9_9CHLR</name>
<keyword evidence="4 5" id="KW-0472">Membrane</keyword>
<dbReference type="InterPro" id="IPR007318">
    <property type="entry name" value="Phopholipid_MeTrfase"/>
</dbReference>
<dbReference type="GO" id="GO:0012505">
    <property type="term" value="C:endomembrane system"/>
    <property type="evidence" value="ECO:0007669"/>
    <property type="project" value="UniProtKB-SubCell"/>
</dbReference>
<evidence type="ECO:0000256" key="3">
    <source>
        <dbReference type="ARBA" id="ARBA00022989"/>
    </source>
</evidence>
<keyword evidence="2 5" id="KW-0812">Transmembrane</keyword>
<evidence type="ECO:0000256" key="5">
    <source>
        <dbReference type="SAM" id="Phobius"/>
    </source>
</evidence>
<evidence type="ECO:0000313" key="6">
    <source>
        <dbReference type="EMBL" id="GAP13114.1"/>
    </source>
</evidence>
<evidence type="ECO:0000256" key="2">
    <source>
        <dbReference type="ARBA" id="ARBA00022692"/>
    </source>
</evidence>
<dbReference type="AlphaFoldDB" id="A0A0S7BHV9"/>
<dbReference type="GO" id="GO:0032259">
    <property type="term" value="P:methylation"/>
    <property type="evidence" value="ECO:0007669"/>
    <property type="project" value="UniProtKB-KW"/>
</dbReference>
<dbReference type="EMBL" id="DF967972">
    <property type="protein sequence ID" value="GAP13114.1"/>
    <property type="molecule type" value="Genomic_DNA"/>
</dbReference>
<dbReference type="PANTHER" id="PTHR43847">
    <property type="entry name" value="BLL3993 PROTEIN"/>
    <property type="match status" value="1"/>
</dbReference>
<feature type="transmembrane region" description="Helical" evidence="5">
    <location>
        <begin position="7"/>
        <end position="28"/>
    </location>
</feature>
<keyword evidence="6" id="KW-0808">Transferase</keyword>
<protein>
    <submittedName>
        <fullName evidence="6">Phospholipid methyltransferase</fullName>
    </submittedName>
</protein>
<dbReference type="Gene3D" id="1.20.120.1630">
    <property type="match status" value="1"/>
</dbReference>
<evidence type="ECO:0000313" key="7">
    <source>
        <dbReference type="Proteomes" id="UP000055060"/>
    </source>
</evidence>
<dbReference type="Proteomes" id="UP000055060">
    <property type="component" value="Unassembled WGS sequence"/>
</dbReference>
<organism evidence="6">
    <name type="scientific">Longilinea arvoryzae</name>
    <dbReference type="NCBI Taxonomy" id="360412"/>
    <lineage>
        <taxon>Bacteria</taxon>
        <taxon>Bacillati</taxon>
        <taxon>Chloroflexota</taxon>
        <taxon>Anaerolineae</taxon>
        <taxon>Anaerolineales</taxon>
        <taxon>Anaerolineaceae</taxon>
        <taxon>Longilinea</taxon>
    </lineage>
</organism>